<dbReference type="GO" id="GO:0016787">
    <property type="term" value="F:hydrolase activity"/>
    <property type="evidence" value="ECO:0007669"/>
    <property type="project" value="InterPro"/>
</dbReference>
<reference evidence="3" key="1">
    <citation type="journal article" date="2021" name="Nat. Commun.">
        <title>Genetic determinants of endophytism in the Arabidopsis root mycobiome.</title>
        <authorList>
            <person name="Mesny F."/>
            <person name="Miyauchi S."/>
            <person name="Thiergart T."/>
            <person name="Pickel B."/>
            <person name="Atanasova L."/>
            <person name="Karlsson M."/>
            <person name="Huettel B."/>
            <person name="Barry K.W."/>
            <person name="Haridas S."/>
            <person name="Chen C."/>
            <person name="Bauer D."/>
            <person name="Andreopoulos W."/>
            <person name="Pangilinan J."/>
            <person name="LaButti K."/>
            <person name="Riley R."/>
            <person name="Lipzen A."/>
            <person name="Clum A."/>
            <person name="Drula E."/>
            <person name="Henrissat B."/>
            <person name="Kohler A."/>
            <person name="Grigoriev I.V."/>
            <person name="Martin F.M."/>
            <person name="Hacquard S."/>
        </authorList>
    </citation>
    <scope>NUCLEOTIDE SEQUENCE</scope>
    <source>
        <strain evidence="3">MPI-SDFR-AT-0073</strain>
    </source>
</reference>
<dbReference type="GeneID" id="70132608"/>
<evidence type="ECO:0000313" key="4">
    <source>
        <dbReference type="Proteomes" id="UP000758603"/>
    </source>
</evidence>
<dbReference type="Gene3D" id="3.40.50.1820">
    <property type="entry name" value="alpha/beta hydrolase"/>
    <property type="match status" value="1"/>
</dbReference>
<dbReference type="PANTHER" id="PTHR17630:SF87">
    <property type="entry name" value="DIENELACTONE HYDROLASE DOMAIN-CONTAINING PROTEIN"/>
    <property type="match status" value="1"/>
</dbReference>
<gene>
    <name evidence="3" type="ORF">BKA67DRAFT_578747</name>
</gene>
<protein>
    <recommendedName>
        <fullName evidence="2">Dienelactone hydrolase domain-containing protein</fullName>
    </recommendedName>
</protein>
<evidence type="ECO:0000256" key="1">
    <source>
        <dbReference type="SAM" id="MobiDB-lite"/>
    </source>
</evidence>
<accession>A0A9P8UDJ4</accession>
<proteinExistence type="predicted"/>
<dbReference type="Proteomes" id="UP000758603">
    <property type="component" value="Unassembled WGS sequence"/>
</dbReference>
<dbReference type="PANTHER" id="PTHR17630">
    <property type="entry name" value="DIENELACTONE HYDROLASE"/>
    <property type="match status" value="1"/>
</dbReference>
<dbReference type="RefSeq" id="XP_045954356.1">
    <property type="nucleotide sequence ID" value="XM_046103717.1"/>
</dbReference>
<sequence length="282" mass="30886">MGSSCAECIKGSIHNGQPIGKEEFIYGLNTYVVGNRTDPKAIVVMYSDVFGLSLPNNKLIADAYARSGQYLVYLPDFFEGDPVELKVADVLIPVDATKQSTFSKYTGILASMPSFVFWMSRHKQGPTNKVCMDFLGSLRRATPRSQKIGMVGYCWGGRYAIRAGLKSSMIQLNDESVSLVDAVVALHPSNLSIPEDVTDLVVPTSYGWGVEDVAVSIKLKGKVEEVHSKASEAGNSVPEMEHKTYTPGRHGFGVRGNPDDPLERACLEGTEAQVLNWFGRWL</sequence>
<dbReference type="InterPro" id="IPR029058">
    <property type="entry name" value="AB_hydrolase_fold"/>
</dbReference>
<evidence type="ECO:0000259" key="2">
    <source>
        <dbReference type="Pfam" id="PF01738"/>
    </source>
</evidence>
<feature type="domain" description="Dienelactone hydrolase" evidence="2">
    <location>
        <begin position="29"/>
        <end position="280"/>
    </location>
</feature>
<evidence type="ECO:0000313" key="3">
    <source>
        <dbReference type="EMBL" id="KAH6647844.1"/>
    </source>
</evidence>
<dbReference type="InterPro" id="IPR002925">
    <property type="entry name" value="Dienelactn_hydro"/>
</dbReference>
<dbReference type="EMBL" id="JAGPXC010000008">
    <property type="protein sequence ID" value="KAH6647844.1"/>
    <property type="molecule type" value="Genomic_DNA"/>
</dbReference>
<organism evidence="3 4">
    <name type="scientific">Truncatella angustata</name>
    <dbReference type="NCBI Taxonomy" id="152316"/>
    <lineage>
        <taxon>Eukaryota</taxon>
        <taxon>Fungi</taxon>
        <taxon>Dikarya</taxon>
        <taxon>Ascomycota</taxon>
        <taxon>Pezizomycotina</taxon>
        <taxon>Sordariomycetes</taxon>
        <taxon>Xylariomycetidae</taxon>
        <taxon>Amphisphaeriales</taxon>
        <taxon>Sporocadaceae</taxon>
        <taxon>Truncatella</taxon>
    </lineage>
</organism>
<dbReference type="SUPFAM" id="SSF53474">
    <property type="entry name" value="alpha/beta-Hydrolases"/>
    <property type="match status" value="1"/>
</dbReference>
<feature type="region of interest" description="Disordered" evidence="1">
    <location>
        <begin position="229"/>
        <end position="255"/>
    </location>
</feature>
<name>A0A9P8UDJ4_9PEZI</name>
<dbReference type="OrthoDB" id="17560at2759"/>
<dbReference type="Pfam" id="PF01738">
    <property type="entry name" value="DLH"/>
    <property type="match status" value="1"/>
</dbReference>
<dbReference type="AlphaFoldDB" id="A0A9P8UDJ4"/>
<keyword evidence="4" id="KW-1185">Reference proteome</keyword>
<comment type="caution">
    <text evidence="3">The sequence shown here is derived from an EMBL/GenBank/DDBJ whole genome shotgun (WGS) entry which is preliminary data.</text>
</comment>